<feature type="transmembrane region" description="Helical" evidence="7">
    <location>
        <begin position="201"/>
        <end position="218"/>
    </location>
</feature>
<protein>
    <recommendedName>
        <fullName evidence="8">Cytochrome C biogenesis protein transmembrane domain-containing protein</fullName>
    </recommendedName>
</protein>
<dbReference type="Proteomes" id="UP001143486">
    <property type="component" value="Unassembled WGS sequence"/>
</dbReference>
<name>A0A9W6IQY3_9PROT</name>
<feature type="transmembrane region" description="Helical" evidence="7">
    <location>
        <begin position="156"/>
        <end position="180"/>
    </location>
</feature>
<feature type="domain" description="Cytochrome C biogenesis protein transmembrane" evidence="8">
    <location>
        <begin position="9"/>
        <end position="193"/>
    </location>
</feature>
<dbReference type="InterPro" id="IPR051790">
    <property type="entry name" value="Cytochrome_c-biogenesis_DsbD"/>
</dbReference>
<evidence type="ECO:0000313" key="10">
    <source>
        <dbReference type="Proteomes" id="UP001143486"/>
    </source>
</evidence>
<keyword evidence="3 7" id="KW-0812">Transmembrane</keyword>
<reference evidence="9" key="2">
    <citation type="submission" date="2023-01" db="EMBL/GenBank/DDBJ databases">
        <authorList>
            <person name="Sun Q."/>
            <person name="Evtushenko L."/>
        </authorList>
    </citation>
    <scope>NUCLEOTIDE SEQUENCE</scope>
    <source>
        <strain evidence="9">VKM B-1513</strain>
    </source>
</reference>
<evidence type="ECO:0000259" key="8">
    <source>
        <dbReference type="Pfam" id="PF02683"/>
    </source>
</evidence>
<keyword evidence="4" id="KW-0201">Cytochrome c-type biogenesis</keyword>
<accession>A0A9W6IQY3</accession>
<dbReference type="PANTHER" id="PTHR31272">
    <property type="entry name" value="CYTOCHROME C-TYPE BIOGENESIS PROTEIN HI_1454-RELATED"/>
    <property type="match status" value="1"/>
</dbReference>
<organism evidence="9 10">
    <name type="scientific">Maricaulis virginensis</name>
    <dbReference type="NCBI Taxonomy" id="144022"/>
    <lineage>
        <taxon>Bacteria</taxon>
        <taxon>Pseudomonadati</taxon>
        <taxon>Pseudomonadota</taxon>
        <taxon>Alphaproteobacteria</taxon>
        <taxon>Maricaulales</taxon>
        <taxon>Maricaulaceae</taxon>
        <taxon>Maricaulis</taxon>
    </lineage>
</organism>
<evidence type="ECO:0000313" key="9">
    <source>
        <dbReference type="EMBL" id="GLK53929.1"/>
    </source>
</evidence>
<gene>
    <name evidence="9" type="ORF">GCM10017621_34370</name>
</gene>
<evidence type="ECO:0000256" key="1">
    <source>
        <dbReference type="ARBA" id="ARBA00004141"/>
    </source>
</evidence>
<evidence type="ECO:0000256" key="7">
    <source>
        <dbReference type="SAM" id="Phobius"/>
    </source>
</evidence>
<evidence type="ECO:0000256" key="2">
    <source>
        <dbReference type="ARBA" id="ARBA00006143"/>
    </source>
</evidence>
<comment type="similarity">
    <text evidence="2">Belongs to the DsbD family.</text>
</comment>
<evidence type="ECO:0000256" key="3">
    <source>
        <dbReference type="ARBA" id="ARBA00022692"/>
    </source>
</evidence>
<keyword evidence="10" id="KW-1185">Reference proteome</keyword>
<feature type="transmembrane region" description="Helical" evidence="7">
    <location>
        <begin position="6"/>
        <end position="30"/>
    </location>
</feature>
<keyword evidence="6 7" id="KW-0472">Membrane</keyword>
<dbReference type="Pfam" id="PF02683">
    <property type="entry name" value="DsbD_TM"/>
    <property type="match status" value="1"/>
</dbReference>
<dbReference type="InterPro" id="IPR003834">
    <property type="entry name" value="Cyt_c_assmbl_TM_dom"/>
</dbReference>
<reference evidence="9" key="1">
    <citation type="journal article" date="2014" name="Int. J. Syst. Evol. Microbiol.">
        <title>Complete genome sequence of Corynebacterium casei LMG S-19264T (=DSM 44701T), isolated from a smear-ripened cheese.</title>
        <authorList>
            <consortium name="US DOE Joint Genome Institute (JGI-PGF)"/>
            <person name="Walter F."/>
            <person name="Albersmeier A."/>
            <person name="Kalinowski J."/>
            <person name="Ruckert C."/>
        </authorList>
    </citation>
    <scope>NUCLEOTIDE SEQUENCE</scope>
    <source>
        <strain evidence="9">VKM B-1513</strain>
    </source>
</reference>
<evidence type="ECO:0000256" key="5">
    <source>
        <dbReference type="ARBA" id="ARBA00022989"/>
    </source>
</evidence>
<feature type="transmembrane region" description="Helical" evidence="7">
    <location>
        <begin position="73"/>
        <end position="90"/>
    </location>
</feature>
<comment type="subcellular location">
    <subcellularLocation>
        <location evidence="1">Membrane</location>
        <topology evidence="1">Multi-pass membrane protein</topology>
    </subcellularLocation>
</comment>
<feature type="transmembrane region" description="Helical" evidence="7">
    <location>
        <begin position="127"/>
        <end position="150"/>
    </location>
</feature>
<sequence>MGPETYALGFLAGMLSILSPCVLPLVPIVFGTAAGEHRWGPLALATGLVISFVSVGLFVATLGYAAGIEGEDIRWAGGVLMATAGIVLVIPPLGSRLARLAAPAGDWIGRHVAPAGKTAGLHGQLSLGLVLGVVWSPCVGPTLGAASVLAARGQDLGQVAVVMTAFGIGTALPLALIGLASREALSRWRGRMLRAGSTGKYLLGGILLLVGVLILTGWDKRIEAWAVEHSPSWLTWLTTSV</sequence>
<dbReference type="EMBL" id="BSFE01000016">
    <property type="protein sequence ID" value="GLK53929.1"/>
    <property type="molecule type" value="Genomic_DNA"/>
</dbReference>
<keyword evidence="5 7" id="KW-1133">Transmembrane helix</keyword>
<evidence type="ECO:0000256" key="6">
    <source>
        <dbReference type="ARBA" id="ARBA00023136"/>
    </source>
</evidence>
<feature type="transmembrane region" description="Helical" evidence="7">
    <location>
        <begin position="42"/>
        <end position="67"/>
    </location>
</feature>
<evidence type="ECO:0000256" key="4">
    <source>
        <dbReference type="ARBA" id="ARBA00022748"/>
    </source>
</evidence>
<dbReference type="AlphaFoldDB" id="A0A9W6IQY3"/>
<dbReference type="PANTHER" id="PTHR31272:SF9">
    <property type="entry name" value="BLL1027 PROTEIN"/>
    <property type="match status" value="1"/>
</dbReference>
<comment type="caution">
    <text evidence="9">The sequence shown here is derived from an EMBL/GenBank/DDBJ whole genome shotgun (WGS) entry which is preliminary data.</text>
</comment>
<proteinExistence type="inferred from homology"/>